<dbReference type="InterPro" id="IPR004143">
    <property type="entry name" value="BPL_LPL_catalytic"/>
</dbReference>
<dbReference type="Proteomes" id="UP000268007">
    <property type="component" value="Unassembled WGS sequence"/>
</dbReference>
<dbReference type="CDD" id="cd16442">
    <property type="entry name" value="BPL"/>
    <property type="match status" value="1"/>
</dbReference>
<reference evidence="3 4" key="1">
    <citation type="submission" date="2018-10" db="EMBL/GenBank/DDBJ databases">
        <title>Genomic Encyclopedia of Archaeal and Bacterial Type Strains, Phase II (KMG-II): from individual species to whole genera.</title>
        <authorList>
            <person name="Goeker M."/>
        </authorList>
    </citation>
    <scope>NUCLEOTIDE SEQUENCE [LARGE SCALE GENOMIC DNA]</scope>
    <source>
        <strain evidence="3 4">DSM 18602</strain>
    </source>
</reference>
<dbReference type="Gene3D" id="3.30.930.10">
    <property type="entry name" value="Bira Bifunctional Protein, Domain 2"/>
    <property type="match status" value="1"/>
</dbReference>
<accession>A0A495IX06</accession>
<dbReference type="SUPFAM" id="SSF55681">
    <property type="entry name" value="Class II aaRS and biotin synthetases"/>
    <property type="match status" value="1"/>
</dbReference>
<dbReference type="GO" id="GO:0004077">
    <property type="term" value="F:biotin--[biotin carboxyl-carrier protein] ligase activity"/>
    <property type="evidence" value="ECO:0007669"/>
    <property type="project" value="InterPro"/>
</dbReference>
<dbReference type="OrthoDB" id="9807064at2"/>
<dbReference type="Pfam" id="PF03099">
    <property type="entry name" value="BPL_LplA_LipB"/>
    <property type="match status" value="1"/>
</dbReference>
<dbReference type="PANTHER" id="PTHR12835">
    <property type="entry name" value="BIOTIN PROTEIN LIGASE"/>
    <property type="match status" value="1"/>
</dbReference>
<keyword evidence="1 3" id="KW-0436">Ligase</keyword>
<organism evidence="3 4">
    <name type="scientific">Mucilaginibacter gracilis</name>
    <dbReference type="NCBI Taxonomy" id="423350"/>
    <lineage>
        <taxon>Bacteria</taxon>
        <taxon>Pseudomonadati</taxon>
        <taxon>Bacteroidota</taxon>
        <taxon>Sphingobacteriia</taxon>
        <taxon>Sphingobacteriales</taxon>
        <taxon>Sphingobacteriaceae</taxon>
        <taxon>Mucilaginibacter</taxon>
    </lineage>
</organism>
<name>A0A495IX06_9SPHI</name>
<evidence type="ECO:0000313" key="3">
    <source>
        <dbReference type="EMBL" id="RKR81210.1"/>
    </source>
</evidence>
<dbReference type="InterPro" id="IPR045864">
    <property type="entry name" value="aa-tRNA-synth_II/BPL/LPL"/>
</dbReference>
<evidence type="ECO:0000256" key="1">
    <source>
        <dbReference type="ARBA" id="ARBA00022598"/>
    </source>
</evidence>
<dbReference type="PANTHER" id="PTHR12835:SF5">
    <property type="entry name" value="BIOTIN--PROTEIN LIGASE"/>
    <property type="match status" value="1"/>
</dbReference>
<gene>
    <name evidence="3" type="ORF">BDD43_1355</name>
</gene>
<proteinExistence type="predicted"/>
<dbReference type="NCBIfam" id="TIGR00121">
    <property type="entry name" value="birA_ligase"/>
    <property type="match status" value="1"/>
</dbReference>
<comment type="caution">
    <text evidence="3">The sequence shown here is derived from an EMBL/GenBank/DDBJ whole genome shotgun (WGS) entry which is preliminary data.</text>
</comment>
<evidence type="ECO:0000259" key="2">
    <source>
        <dbReference type="PROSITE" id="PS51733"/>
    </source>
</evidence>
<dbReference type="AlphaFoldDB" id="A0A495IX06"/>
<dbReference type="EMBL" id="RBKU01000001">
    <property type="protein sequence ID" value="RKR81210.1"/>
    <property type="molecule type" value="Genomic_DNA"/>
</dbReference>
<sequence length="262" mass="29277">MTLQNNTFSGLFVGQNLVSLTEVDSTNNFLKQSLANSTPLIEGTVIMAESQYAGRGQRQNQWHSQPGKNLTFSILLKPTFLPLNRQFNLNVAISVGIIKAIEKVLGPNAKIKWPNDIYFGSNKLGGVLIENMVQGSQIKNAIVGIGINVNQTIFEDGAANAISVKQILHKDYELKALLAEICNEVEVAYLMLRSENFEPLQAFYLQKLYWLNELRPFAANGITFNGIIKDVNPNGLLCIETNNELIQYNFKEIEFLNKPTPK</sequence>
<dbReference type="GO" id="GO:0005737">
    <property type="term" value="C:cytoplasm"/>
    <property type="evidence" value="ECO:0007669"/>
    <property type="project" value="TreeGrafter"/>
</dbReference>
<keyword evidence="4" id="KW-1185">Reference proteome</keyword>
<dbReference type="InterPro" id="IPR004408">
    <property type="entry name" value="Biotin_CoA_COase_ligase"/>
</dbReference>
<evidence type="ECO:0000313" key="4">
    <source>
        <dbReference type="Proteomes" id="UP000268007"/>
    </source>
</evidence>
<dbReference type="PROSITE" id="PS51733">
    <property type="entry name" value="BPL_LPL_CATALYTIC"/>
    <property type="match status" value="1"/>
</dbReference>
<protein>
    <submittedName>
        <fullName evidence="3">BirA family biotin operon repressor/biotin-[acetyl-CoA-carboxylase] ligase</fullName>
    </submittedName>
</protein>
<feature type="domain" description="BPL/LPL catalytic" evidence="2">
    <location>
        <begin position="1"/>
        <end position="193"/>
    </location>
</feature>